<dbReference type="AlphaFoldDB" id="A0A2T1HNW6"/>
<dbReference type="OrthoDB" id="34197at2"/>
<reference evidence="2" key="1">
    <citation type="submission" date="2018-03" db="EMBL/GenBank/DDBJ databases">
        <authorList>
            <person name="Sun L."/>
            <person name="Liu H."/>
            <person name="Chen W."/>
            <person name="Huang K."/>
            <person name="Liu W."/>
            <person name="Gao X."/>
        </authorList>
    </citation>
    <scope>NUCLEOTIDE SEQUENCE [LARGE SCALE GENOMIC DNA]</scope>
    <source>
        <strain evidence="2">SH9</strain>
    </source>
</reference>
<name>A0A2T1HNW6_9HYPH</name>
<organism evidence="1 2">
    <name type="scientific">Alsobacter soli</name>
    <dbReference type="NCBI Taxonomy" id="2109933"/>
    <lineage>
        <taxon>Bacteria</taxon>
        <taxon>Pseudomonadati</taxon>
        <taxon>Pseudomonadota</taxon>
        <taxon>Alphaproteobacteria</taxon>
        <taxon>Hyphomicrobiales</taxon>
        <taxon>Alsobacteraceae</taxon>
        <taxon>Alsobacter</taxon>
    </lineage>
</organism>
<dbReference type="SUPFAM" id="SSF53254">
    <property type="entry name" value="Phosphoglycerate mutase-like"/>
    <property type="match status" value="1"/>
</dbReference>
<accession>A0A2T1HNW6</accession>
<dbReference type="Gene3D" id="3.40.50.1240">
    <property type="entry name" value="Phosphoglycerate mutase-like"/>
    <property type="match status" value="1"/>
</dbReference>
<comment type="caution">
    <text evidence="1">The sequence shown here is derived from an EMBL/GenBank/DDBJ whole genome shotgun (WGS) entry which is preliminary data.</text>
</comment>
<protein>
    <submittedName>
        <fullName evidence="1">Histidine phosphatase family protein</fullName>
    </submittedName>
</protein>
<dbReference type="Pfam" id="PF00300">
    <property type="entry name" value="His_Phos_1"/>
    <property type="match status" value="1"/>
</dbReference>
<dbReference type="InterPro" id="IPR029033">
    <property type="entry name" value="His_PPase_superfam"/>
</dbReference>
<proteinExistence type="predicted"/>
<dbReference type="EMBL" id="PVZS01000027">
    <property type="protein sequence ID" value="PSC03326.1"/>
    <property type="molecule type" value="Genomic_DNA"/>
</dbReference>
<dbReference type="Proteomes" id="UP000239772">
    <property type="component" value="Unassembled WGS sequence"/>
</dbReference>
<keyword evidence="2" id="KW-1185">Reference proteome</keyword>
<dbReference type="RefSeq" id="WP_106338976.1">
    <property type="nucleotide sequence ID" value="NZ_PVZS01000027.1"/>
</dbReference>
<gene>
    <name evidence="1" type="ORF">SLNSH_19380</name>
</gene>
<sequence>MATVYYVTHPQVRIDPAIPVPRWSLSGTGLARLSAVLGRPWVRGLAAVVASDETKAVETASMLAKAAGAALLVRPGLHENDRSATGFLPPPEFEATADAFFASPETSIRGWERAVDAQARVVEAVKAALAEAPPGDLAFAGHGGVGTLLTCALTGEPIDRRHDQPGGGGAVFAFDRRSLRVLHRWRPLEDPRIGEPV</sequence>
<dbReference type="InterPro" id="IPR013078">
    <property type="entry name" value="His_Pase_superF_clade-1"/>
</dbReference>
<evidence type="ECO:0000313" key="2">
    <source>
        <dbReference type="Proteomes" id="UP000239772"/>
    </source>
</evidence>
<evidence type="ECO:0000313" key="1">
    <source>
        <dbReference type="EMBL" id="PSC03326.1"/>
    </source>
</evidence>